<evidence type="ECO:0000256" key="8">
    <source>
        <dbReference type="PROSITE-ProRule" id="PRU00703"/>
    </source>
</evidence>
<dbReference type="InterPro" id="IPR046342">
    <property type="entry name" value="CBS_dom_sf"/>
</dbReference>
<gene>
    <name evidence="11" type="ORF">CLV78_10843</name>
</gene>
<dbReference type="SMART" id="SM00924">
    <property type="entry name" value="MgtE_N"/>
    <property type="match status" value="1"/>
</dbReference>
<keyword evidence="5 9" id="KW-0460">Magnesium</keyword>
<evidence type="ECO:0000256" key="7">
    <source>
        <dbReference type="ARBA" id="ARBA00023136"/>
    </source>
</evidence>
<dbReference type="PANTHER" id="PTHR43773:SF1">
    <property type="entry name" value="MAGNESIUM TRANSPORTER MGTE"/>
    <property type="match status" value="1"/>
</dbReference>
<dbReference type="InterPro" id="IPR038076">
    <property type="entry name" value="MgtE_N_sf"/>
</dbReference>
<accession>A0A2T0RKX0</accession>
<dbReference type="GO" id="GO:0046872">
    <property type="term" value="F:metal ion binding"/>
    <property type="evidence" value="ECO:0007669"/>
    <property type="project" value="UniProtKB-KW"/>
</dbReference>
<dbReference type="InterPro" id="IPR006667">
    <property type="entry name" value="SLC41_membr_dom"/>
</dbReference>
<dbReference type="AlphaFoldDB" id="A0A2T0RKX0"/>
<dbReference type="InterPro" id="IPR000644">
    <property type="entry name" value="CBS_dom"/>
</dbReference>
<evidence type="ECO:0000256" key="9">
    <source>
        <dbReference type="RuleBase" id="RU362011"/>
    </source>
</evidence>
<keyword evidence="9" id="KW-1003">Cell membrane</keyword>
<comment type="function">
    <text evidence="9">Acts as a magnesium transporter.</text>
</comment>
<comment type="subcellular location">
    <subcellularLocation>
        <location evidence="9">Cell membrane</location>
        <topology evidence="9">Multi-pass membrane protein</topology>
    </subcellularLocation>
    <subcellularLocation>
        <location evidence="1">Membrane</location>
        <topology evidence="1">Multi-pass membrane protein</topology>
    </subcellularLocation>
</comment>
<evidence type="ECO:0000256" key="3">
    <source>
        <dbReference type="ARBA" id="ARBA00022448"/>
    </source>
</evidence>
<name>A0A2T0RKX0_9RHOB</name>
<keyword evidence="12" id="KW-1185">Reference proteome</keyword>
<dbReference type="SUPFAM" id="SSF161093">
    <property type="entry name" value="MgtE membrane domain-like"/>
    <property type="match status" value="1"/>
</dbReference>
<sequence>MSENSVLPHWDGSGGETAAATNKAAVKQIEKWIKAGDRRRVLATIRHWHPADVVSLFVRLRSKYARRLLEWMPDESGIRILAELDPQLHAVLAKKRTRSTFRKLIEKMDADEAFPLLDELPHEYALDLLEGHPHAEALKAALEVHEDHAAAHMRRGILTARESGTVGEVIADIRAVAQEIDRLERVYVVDDAGRLKGAVRRRDLIMNPDDTPVAAIMQPDSVHVTSETDQEDVLAIAKAQRIHNIAVVDANGVLLGGITPKELREIASEEAEEDMLLMGGISPEASEFDPPLQIVKRRLPWILGGLVGAFIAASVIGSYEEALTSAAILASFIPVVMATAGNVGIQASTMSIQAIGRGTSWEGDFLPRLGREMLASLLNGVLVGAVVAGLVLLASSVIDIDRAPMLAMTCLISMTLVTVIAGTFGALIPFLLKALKLDPAVATGIFITTANDVFGVLIFFSVASVLYL</sequence>
<feature type="transmembrane region" description="Helical" evidence="9">
    <location>
        <begin position="377"/>
        <end position="398"/>
    </location>
</feature>
<feature type="transmembrane region" description="Helical" evidence="9">
    <location>
        <begin position="444"/>
        <end position="467"/>
    </location>
</feature>
<keyword evidence="4 9" id="KW-0812">Transmembrane</keyword>
<evidence type="ECO:0000256" key="1">
    <source>
        <dbReference type="ARBA" id="ARBA00004141"/>
    </source>
</evidence>
<evidence type="ECO:0000313" key="11">
    <source>
        <dbReference type="EMBL" id="PRY21772.1"/>
    </source>
</evidence>
<dbReference type="EMBL" id="PVTD01000008">
    <property type="protein sequence ID" value="PRY21772.1"/>
    <property type="molecule type" value="Genomic_DNA"/>
</dbReference>
<evidence type="ECO:0000313" key="12">
    <source>
        <dbReference type="Proteomes" id="UP000239480"/>
    </source>
</evidence>
<dbReference type="Pfam" id="PF03448">
    <property type="entry name" value="MgtE_N"/>
    <property type="match status" value="1"/>
</dbReference>
<comment type="subunit">
    <text evidence="9">Homodimer.</text>
</comment>
<dbReference type="InterPro" id="IPR036739">
    <property type="entry name" value="SLC41_membr_dom_sf"/>
</dbReference>
<dbReference type="RefSeq" id="WP_158263586.1">
    <property type="nucleotide sequence ID" value="NZ_PVTD01000008.1"/>
</dbReference>
<keyword evidence="8" id="KW-0129">CBS domain</keyword>
<dbReference type="Pfam" id="PF01769">
    <property type="entry name" value="MgtE"/>
    <property type="match status" value="1"/>
</dbReference>
<evidence type="ECO:0000256" key="6">
    <source>
        <dbReference type="ARBA" id="ARBA00022989"/>
    </source>
</evidence>
<protein>
    <recommendedName>
        <fullName evidence="9">Magnesium transporter MgtE</fullName>
    </recommendedName>
</protein>
<keyword evidence="9" id="KW-0479">Metal-binding</keyword>
<evidence type="ECO:0000256" key="2">
    <source>
        <dbReference type="ARBA" id="ARBA00009749"/>
    </source>
</evidence>
<evidence type="ECO:0000256" key="5">
    <source>
        <dbReference type="ARBA" id="ARBA00022842"/>
    </source>
</evidence>
<dbReference type="SUPFAM" id="SSF158791">
    <property type="entry name" value="MgtE N-terminal domain-like"/>
    <property type="match status" value="1"/>
</dbReference>
<dbReference type="InterPro" id="IPR006668">
    <property type="entry name" value="Mg_transptr_MgtE_intracell_dom"/>
</dbReference>
<dbReference type="SMART" id="SM00116">
    <property type="entry name" value="CBS"/>
    <property type="match status" value="2"/>
</dbReference>
<dbReference type="Gene3D" id="3.10.580.10">
    <property type="entry name" value="CBS-domain"/>
    <property type="match status" value="1"/>
</dbReference>
<keyword evidence="7 9" id="KW-0472">Membrane</keyword>
<dbReference type="Proteomes" id="UP000239480">
    <property type="component" value="Unassembled WGS sequence"/>
</dbReference>
<dbReference type="InterPro" id="IPR006669">
    <property type="entry name" value="MgtE_transporter"/>
</dbReference>
<feature type="transmembrane region" description="Helical" evidence="9">
    <location>
        <begin position="325"/>
        <end position="345"/>
    </location>
</feature>
<proteinExistence type="inferred from homology"/>
<dbReference type="PROSITE" id="PS51371">
    <property type="entry name" value="CBS"/>
    <property type="match status" value="2"/>
</dbReference>
<evidence type="ECO:0000256" key="4">
    <source>
        <dbReference type="ARBA" id="ARBA00022692"/>
    </source>
</evidence>
<dbReference type="CDD" id="cd04606">
    <property type="entry name" value="CBS_pair_Mg_transporter"/>
    <property type="match status" value="1"/>
</dbReference>
<evidence type="ECO:0000259" key="10">
    <source>
        <dbReference type="PROSITE" id="PS51371"/>
    </source>
</evidence>
<feature type="domain" description="CBS" evidence="10">
    <location>
        <begin position="153"/>
        <end position="216"/>
    </location>
</feature>
<keyword evidence="3 9" id="KW-0813">Transport</keyword>
<feature type="transmembrane region" description="Helical" evidence="9">
    <location>
        <begin position="299"/>
        <end position="319"/>
    </location>
</feature>
<feature type="domain" description="CBS" evidence="10">
    <location>
        <begin position="217"/>
        <end position="273"/>
    </location>
</feature>
<dbReference type="NCBIfam" id="TIGR00400">
    <property type="entry name" value="mgtE"/>
    <property type="match status" value="1"/>
</dbReference>
<dbReference type="SUPFAM" id="SSF54631">
    <property type="entry name" value="CBS-domain pair"/>
    <property type="match status" value="1"/>
</dbReference>
<comment type="similarity">
    <text evidence="2 9">Belongs to the SLC41A transporter family.</text>
</comment>
<feature type="transmembrane region" description="Helical" evidence="9">
    <location>
        <begin position="404"/>
        <end position="432"/>
    </location>
</feature>
<dbReference type="GO" id="GO:0005886">
    <property type="term" value="C:plasma membrane"/>
    <property type="evidence" value="ECO:0007669"/>
    <property type="project" value="UniProtKB-SubCell"/>
</dbReference>
<reference evidence="11 12" key="1">
    <citation type="submission" date="2018-03" db="EMBL/GenBank/DDBJ databases">
        <title>Genomic Encyclopedia of Archaeal and Bacterial Type Strains, Phase II (KMG-II): from individual species to whole genera.</title>
        <authorList>
            <person name="Goeker M."/>
        </authorList>
    </citation>
    <scope>NUCLEOTIDE SEQUENCE [LARGE SCALE GENOMIC DNA]</scope>
    <source>
        <strain evidence="11 12">DSM 29328</strain>
    </source>
</reference>
<organism evidence="11 12">
    <name type="scientific">Aliiruegeria haliotis</name>
    <dbReference type="NCBI Taxonomy" id="1280846"/>
    <lineage>
        <taxon>Bacteria</taxon>
        <taxon>Pseudomonadati</taxon>
        <taxon>Pseudomonadota</taxon>
        <taxon>Alphaproteobacteria</taxon>
        <taxon>Rhodobacterales</taxon>
        <taxon>Roseobacteraceae</taxon>
        <taxon>Aliiruegeria</taxon>
    </lineage>
</organism>
<dbReference type="Gene3D" id="1.25.60.10">
    <property type="entry name" value="MgtE N-terminal domain-like"/>
    <property type="match status" value="1"/>
</dbReference>
<dbReference type="GO" id="GO:0015095">
    <property type="term" value="F:magnesium ion transmembrane transporter activity"/>
    <property type="evidence" value="ECO:0007669"/>
    <property type="project" value="UniProtKB-UniRule"/>
</dbReference>
<dbReference type="Gene3D" id="1.10.357.20">
    <property type="entry name" value="SLC41 divalent cation transporters, integral membrane domain"/>
    <property type="match status" value="1"/>
</dbReference>
<keyword evidence="6 9" id="KW-1133">Transmembrane helix</keyword>
<dbReference type="OrthoDB" id="9790355at2"/>
<dbReference type="Pfam" id="PF00571">
    <property type="entry name" value="CBS"/>
    <property type="match status" value="2"/>
</dbReference>
<dbReference type="PANTHER" id="PTHR43773">
    <property type="entry name" value="MAGNESIUM TRANSPORTER MGTE"/>
    <property type="match status" value="1"/>
</dbReference>
<comment type="caution">
    <text evidence="11">The sequence shown here is derived from an EMBL/GenBank/DDBJ whole genome shotgun (WGS) entry which is preliminary data.</text>
</comment>